<evidence type="ECO:0000256" key="5">
    <source>
        <dbReference type="ARBA" id="ARBA00022989"/>
    </source>
</evidence>
<feature type="transmembrane region" description="Helical" evidence="7">
    <location>
        <begin position="266"/>
        <end position="288"/>
    </location>
</feature>
<feature type="transmembrane region" description="Helical" evidence="7">
    <location>
        <begin position="235"/>
        <end position="260"/>
    </location>
</feature>
<proteinExistence type="predicted"/>
<dbReference type="Gene3D" id="1.20.1250.20">
    <property type="entry name" value="MFS general substrate transporter like domains"/>
    <property type="match status" value="1"/>
</dbReference>
<reference evidence="8 9" key="1">
    <citation type="submission" date="2021-08" db="EMBL/GenBank/DDBJ databases">
        <title>Streptomyces sp. PTM05 isolated from lichen.</title>
        <authorList>
            <person name="Somphong A."/>
            <person name="Phongsopitanun W."/>
            <person name="Tanasupawat S."/>
        </authorList>
    </citation>
    <scope>NUCLEOTIDE SEQUENCE [LARGE SCALE GENOMIC DNA]</scope>
    <source>
        <strain evidence="8 9">Ptm05</strain>
    </source>
</reference>
<keyword evidence="9" id="KW-1185">Reference proteome</keyword>
<dbReference type="SUPFAM" id="SSF103473">
    <property type="entry name" value="MFS general substrate transporter"/>
    <property type="match status" value="1"/>
</dbReference>
<dbReference type="InterPro" id="IPR036259">
    <property type="entry name" value="MFS_trans_sf"/>
</dbReference>
<protein>
    <submittedName>
        <fullName evidence="8">MFS transporter</fullName>
    </submittedName>
</protein>
<comment type="caution">
    <text evidence="8">The sequence shown here is derived from an EMBL/GenBank/DDBJ whole genome shotgun (WGS) entry which is preliminary data.</text>
</comment>
<evidence type="ECO:0000256" key="7">
    <source>
        <dbReference type="SAM" id="Phobius"/>
    </source>
</evidence>
<dbReference type="Pfam" id="PF07690">
    <property type="entry name" value="MFS_1"/>
    <property type="match status" value="1"/>
</dbReference>
<accession>A0ABS7QXF9</accession>
<dbReference type="EMBL" id="JAINVZ010000019">
    <property type="protein sequence ID" value="MBY8887890.1"/>
    <property type="molecule type" value="Genomic_DNA"/>
</dbReference>
<evidence type="ECO:0000313" key="9">
    <source>
        <dbReference type="Proteomes" id="UP001198565"/>
    </source>
</evidence>
<comment type="subcellular location">
    <subcellularLocation>
        <location evidence="1">Cell inner membrane</location>
        <topology evidence="1">Multi-pass membrane protein</topology>
    </subcellularLocation>
</comment>
<feature type="transmembrane region" description="Helical" evidence="7">
    <location>
        <begin position="54"/>
        <end position="76"/>
    </location>
</feature>
<name>A0ABS7QXF9_9ACTN</name>
<evidence type="ECO:0000256" key="3">
    <source>
        <dbReference type="ARBA" id="ARBA00022475"/>
    </source>
</evidence>
<dbReference type="RefSeq" id="WP_222980631.1">
    <property type="nucleotide sequence ID" value="NZ_JAINVZ010000019.1"/>
</dbReference>
<keyword evidence="6 7" id="KW-0472">Membrane</keyword>
<keyword evidence="3" id="KW-1003">Cell membrane</keyword>
<sequence length="428" mass="42661">MTARAAETVTVGAPGTRDFRLYWSADAVDRLGTQMSQIALPLLLLDAGGSAARAGLMATLAGAGGVAAGPVAAALADGRWRGPMMRWSSLAAATAMGWATLTVLGHRICLPCLVGALLVERVAASCFEAAAAGSVARLVPPEWYPRAVARLQGGEQGGAIAGPALAGLLLRQARALPFLADTVSYLAAAFLVRAIRTDLAPPAASDAATVPGQRFGRRTVAGVGFVRTSPFLRFLLVWSCGVNALLALLSYTTVFVVHAAHGSASVGLVLGAAAGAGLLGSLLAPVAVRRVRGGVLVVALSWLTVPAAAGLALAGPAWVCGALLGLVALLVPSVAVVLHARAVRVVPQHLQARVATVAGTATAAVAMAAPALAGALTDTVGPATVDLACAAGLALLALYAATGPAARLDAPATPVEAAPDDPSALERG</sequence>
<feature type="transmembrane region" description="Helical" evidence="7">
    <location>
        <begin position="379"/>
        <end position="401"/>
    </location>
</feature>
<keyword evidence="4 7" id="KW-0812">Transmembrane</keyword>
<organism evidence="8 9">
    <name type="scientific">Streptantibioticus parmotrematis</name>
    <dbReference type="NCBI Taxonomy" id="2873249"/>
    <lineage>
        <taxon>Bacteria</taxon>
        <taxon>Bacillati</taxon>
        <taxon>Actinomycetota</taxon>
        <taxon>Actinomycetes</taxon>
        <taxon>Kitasatosporales</taxon>
        <taxon>Streptomycetaceae</taxon>
        <taxon>Streptantibioticus</taxon>
    </lineage>
</organism>
<evidence type="ECO:0000256" key="1">
    <source>
        <dbReference type="ARBA" id="ARBA00004429"/>
    </source>
</evidence>
<feature type="transmembrane region" description="Helical" evidence="7">
    <location>
        <begin position="352"/>
        <end position="373"/>
    </location>
</feature>
<gene>
    <name evidence="8" type="ORF">K7472_24055</name>
</gene>
<dbReference type="PANTHER" id="PTHR23513:SF9">
    <property type="entry name" value="ENTEROBACTIN EXPORTER ENTS"/>
    <property type="match status" value="1"/>
</dbReference>
<keyword evidence="2" id="KW-0813">Transport</keyword>
<dbReference type="Proteomes" id="UP001198565">
    <property type="component" value="Unassembled WGS sequence"/>
</dbReference>
<dbReference type="PANTHER" id="PTHR23513">
    <property type="entry name" value="INTEGRAL MEMBRANE EFFLUX PROTEIN-RELATED"/>
    <property type="match status" value="1"/>
</dbReference>
<evidence type="ECO:0000256" key="4">
    <source>
        <dbReference type="ARBA" id="ARBA00022692"/>
    </source>
</evidence>
<evidence type="ECO:0000256" key="2">
    <source>
        <dbReference type="ARBA" id="ARBA00022448"/>
    </source>
</evidence>
<evidence type="ECO:0000313" key="8">
    <source>
        <dbReference type="EMBL" id="MBY8887890.1"/>
    </source>
</evidence>
<dbReference type="InterPro" id="IPR011701">
    <property type="entry name" value="MFS"/>
</dbReference>
<feature type="transmembrane region" description="Helical" evidence="7">
    <location>
        <begin position="321"/>
        <end position="340"/>
    </location>
</feature>
<feature type="transmembrane region" description="Helical" evidence="7">
    <location>
        <begin position="295"/>
        <end position="315"/>
    </location>
</feature>
<keyword evidence="5 7" id="KW-1133">Transmembrane helix</keyword>
<evidence type="ECO:0000256" key="6">
    <source>
        <dbReference type="ARBA" id="ARBA00023136"/>
    </source>
</evidence>